<dbReference type="HOGENOM" id="CLU_102063_2_0_2"/>
<reference evidence="2 4" key="5">
    <citation type="journal article" date="2012" name="Curr. Microbiol.">
        <title>Re-annotation of two hyperthermophilic archaea Pyrococcus abyssi GE5 and Pyrococcus furiosus DSM 3638.</title>
        <authorList>
            <person name="Gao J."/>
            <person name="Wang J."/>
        </authorList>
    </citation>
    <scope>GENOME REANNOTATION</scope>
    <source>
        <strain evidence="2">GE5</strain>
        <strain evidence="4">GE5 / Orsay</strain>
    </source>
</reference>
<reference evidence="1" key="2">
    <citation type="journal article" date="2000" name="J. Mol. Biol.">
        <title>Archaeal homologs of eukaryotic methylation guide small nucleolar RNAs: lessons from the Pyrococcus genomes.</title>
        <authorList>
            <person name="Gaspin C."/>
            <person name="Cavaille J."/>
            <person name="Erauso G."/>
        </authorList>
    </citation>
    <scope>NUCLEOTIDE SEQUENCE</scope>
    <source>
        <strain evidence="1">Orsay</strain>
    </source>
</reference>
<dbReference type="PIR" id="A75032">
    <property type="entry name" value="A75032"/>
</dbReference>
<dbReference type="Proteomes" id="UP000009139">
    <property type="component" value="Chromosome"/>
</dbReference>
<keyword evidence="3" id="KW-1185">Reference proteome</keyword>
<dbReference type="EMBL" id="AJ248287">
    <property type="protein sequence ID" value="CAB50150.1"/>
    <property type="molecule type" value="Genomic_DNA"/>
</dbReference>
<dbReference type="PATRIC" id="fig|272844.11.peg.1323"/>
<gene>
    <name evidence="1" type="ordered locus">PAB1558</name>
</gene>
<dbReference type="eggNOG" id="arCOG03792">
    <property type="taxonomic scope" value="Archaea"/>
</dbReference>
<evidence type="ECO:0000313" key="4">
    <source>
        <dbReference type="Proteomes" id="UP000009139"/>
    </source>
</evidence>
<evidence type="ECO:0000313" key="1">
    <source>
        <dbReference type="EMBL" id="CAB50150.1"/>
    </source>
</evidence>
<proteinExistence type="predicted"/>
<dbReference type="Gene3D" id="3.40.50.11570">
    <property type="entry name" value="Protein of unknown function DUF257"/>
    <property type="match status" value="1"/>
</dbReference>
<dbReference type="Pfam" id="PF03192">
    <property type="entry name" value="DUF257"/>
    <property type="match status" value="1"/>
</dbReference>
<dbReference type="AlphaFoldDB" id="Q9UZA9"/>
<dbReference type="OrthoDB" id="85875at2157"/>
<dbReference type="STRING" id="272844.PAB1558"/>
<reference evidence="1" key="3">
    <citation type="journal article" date="2001" name="Genome Res.">
        <title>Genome evolution at the genus level: comparison of three complete genomes of hyperthermophilic archaea.</title>
        <authorList>
            <person name="Lecompte O."/>
            <person name="Ripp R."/>
            <person name="Puzos-Barbe V."/>
            <person name="Duprat S."/>
            <person name="Heilig R."/>
            <person name="Dietrich J."/>
            <person name="Thierry J.C."/>
            <person name="Poch O."/>
        </authorList>
    </citation>
    <scope>NUCLEOTIDE SEQUENCE</scope>
    <source>
        <strain evidence="1">Orsay</strain>
    </source>
</reference>
<evidence type="ECO:0008006" key="5">
    <source>
        <dbReference type="Google" id="ProtNLM"/>
    </source>
</evidence>
<evidence type="ECO:0000313" key="3">
    <source>
        <dbReference type="Proteomes" id="UP000000810"/>
    </source>
</evidence>
<accession>Q9UZA9</accession>
<sequence>MLKEIFNGIKFGEIALIEYDSNTTPVYVLHSLLSWSEEKGYKIVIFDVFDSLIVYRKMAELLGFDTSLCKKAKVVKVGGRVNEGNVVMKLTVTEYGPFEKVLEEAIEQVYEDKTIVIPLGTEKVLSLYPFREQLSFTNFLALRVGDKRKKAFHFINTDLVKAVAPQILPMLEESFTTVMRLKKYGKVEKLIVVKSLNPKLDGLEVLAKS</sequence>
<organism evidence="1 3">
    <name type="scientific">Pyrococcus abyssi (strain GE5 / Orsay)</name>
    <dbReference type="NCBI Taxonomy" id="272844"/>
    <lineage>
        <taxon>Archaea</taxon>
        <taxon>Methanobacteriati</taxon>
        <taxon>Methanobacteriota</taxon>
        <taxon>Thermococci</taxon>
        <taxon>Thermococcales</taxon>
        <taxon>Thermococcaceae</taxon>
        <taxon>Pyrococcus</taxon>
    </lineage>
</organism>
<dbReference type="RefSeq" id="WP_010868357.1">
    <property type="nucleotide sequence ID" value="NC_000868.1"/>
</dbReference>
<dbReference type="KEGG" id="pab:PAB1558"/>
<protein>
    <recommendedName>
        <fullName evidence="5">KaiC-like domain-containing protein</fullName>
    </recommendedName>
</protein>
<reference evidence="1 3" key="4">
    <citation type="journal article" date="2003" name="Mol. Microbiol.">
        <title>An integrated analysis of the genome of the hyperthermophilic archaeon Pyrococcus abyssi.</title>
        <authorList>
            <person name="Cohen G."/>
            <person name="Barbe V."/>
            <person name="Flament D."/>
            <person name="Galperin M."/>
            <person name="Heilig R."/>
            <person name="Ripp R."/>
            <person name="Lecompte O."/>
            <person name="Prieur D."/>
            <person name="Poch O."/>
            <person name="Quellerou J."/>
            <person name="Thierry J.C."/>
            <person name="Van der Oost J."/>
            <person name="Weissenbach J."/>
            <person name="Zivanovic Y."/>
            <person name="Forterre P."/>
        </authorList>
    </citation>
    <scope>NUCLEOTIDE SEQUENCE [LARGE SCALE GENOMIC DNA]</scope>
    <source>
        <strain evidence="3">GE5 / Orsay</strain>
        <strain evidence="1">Orsay</strain>
    </source>
</reference>
<reference evidence="1" key="1">
    <citation type="submission" date="1999-07" db="EMBL/GenBank/DDBJ databases">
        <authorList>
            <person name="Genoscope"/>
        </authorList>
    </citation>
    <scope>NUCLEOTIDE SEQUENCE</scope>
    <source>
        <strain evidence="1">Orsay</strain>
    </source>
</reference>
<dbReference type="InterPro" id="IPR005489">
    <property type="entry name" value="DUF257"/>
</dbReference>
<dbReference type="EMBL" id="HE613800">
    <property type="protein sequence ID" value="CCE70680.1"/>
    <property type="molecule type" value="Genomic_DNA"/>
</dbReference>
<evidence type="ECO:0000313" key="2">
    <source>
        <dbReference type="EMBL" id="CCE70680.1"/>
    </source>
</evidence>
<name>Q9UZA9_PYRAB</name>
<dbReference type="Proteomes" id="UP000000810">
    <property type="component" value="Chromosome"/>
</dbReference>